<proteinExistence type="predicted"/>
<dbReference type="Proteomes" id="UP001055102">
    <property type="component" value="Unassembled WGS sequence"/>
</dbReference>
<dbReference type="InterPro" id="IPR013783">
    <property type="entry name" value="Ig-like_fold"/>
</dbReference>
<dbReference type="InterPro" id="IPR025282">
    <property type="entry name" value="DUF4214"/>
</dbReference>
<dbReference type="Pfam" id="PF13946">
    <property type="entry name" value="DUF4214"/>
    <property type="match status" value="2"/>
</dbReference>
<accession>A0ABQ4SYG4</accession>
<sequence length="663" mass="65996">MVEPETQPAPWPRGKTDPMATLLPTVTIAPIAGDDILDAAEHAAAVTVRGTTTGLGDGTALSLSLAGTTYAVTVTGGVWSVSVPAAAVARLSGGVSPYRVEALVTDAEGQTASAGRDLALDLTADAGALASLAVGITPDRIVNAVESVSVPFHVGGLDADATAVARFSDGTHVTEVAVGADGSYRADLSGFDGPVAATLRITDRAGNTASAAGNTILVDPKAPETYAPDGPGAPRVALAHDTGLPGDRITSDAALTILTDGTGAALVTLVDGRPVAAYDPAALADGAHTVSVTPLDAQGRALSAGTIAFTLDRAAPQVAIDGASGGTSAARHVLSGSVGAEDAGATVTIRDHGTVIGTATADTQGHWSLGLTAGDGPRHDYAFTATAIDAAGNAGASDVFDFALDFTANRTAFGAVSHDAGSAAGAIVTLYDALLDRAPDALGFEGWLDANLSPRELAARILASGEFQAEAGAGGRSDAGFVGHLYETALHREGGTAEIAHWTDLIAHGASRADVAVGIAFSVENRAGIESVFRAGVYVPDAEAAEVARLYHGLLERAPDAAGLAGFTAVLHGGGSVAGVAEAMLASREYGALHPTRPGDAAFVAGLYEEALGRAPDATGAAHWADALAHGAARGAVAAAIAESPEAALHLVGRIEAGWHLAA</sequence>
<name>A0ABQ4SYG4_9HYPH</name>
<evidence type="ECO:0008006" key="5">
    <source>
        <dbReference type="Google" id="ProtNLM"/>
    </source>
</evidence>
<feature type="domain" description="DUF4214" evidence="1">
    <location>
        <begin position="458"/>
        <end position="527"/>
    </location>
</feature>
<feature type="domain" description="Bacterial Ig" evidence="2">
    <location>
        <begin position="339"/>
        <end position="396"/>
    </location>
</feature>
<dbReference type="NCBIfam" id="NF033510">
    <property type="entry name" value="Ca_tandemer"/>
    <property type="match status" value="2"/>
</dbReference>
<dbReference type="Pfam" id="PF17936">
    <property type="entry name" value="Big_6"/>
    <property type="match status" value="1"/>
</dbReference>
<protein>
    <recommendedName>
        <fullName evidence="5">DUF4214 domain-containing protein</fullName>
    </recommendedName>
</protein>
<reference evidence="3" key="1">
    <citation type="journal article" date="2021" name="Front. Microbiol.">
        <title>Comprehensive Comparative Genomics and Phenotyping of Methylobacterium Species.</title>
        <authorList>
            <person name="Alessa O."/>
            <person name="Ogura Y."/>
            <person name="Fujitani Y."/>
            <person name="Takami H."/>
            <person name="Hayashi T."/>
            <person name="Sahin N."/>
            <person name="Tani A."/>
        </authorList>
    </citation>
    <scope>NUCLEOTIDE SEQUENCE</scope>
    <source>
        <strain evidence="3">LMG 23639</strain>
    </source>
</reference>
<evidence type="ECO:0000259" key="1">
    <source>
        <dbReference type="Pfam" id="PF13946"/>
    </source>
</evidence>
<comment type="caution">
    <text evidence="3">The sequence shown here is derived from an EMBL/GenBank/DDBJ whole genome shotgun (WGS) entry which is preliminary data.</text>
</comment>
<reference evidence="3" key="2">
    <citation type="submission" date="2021-08" db="EMBL/GenBank/DDBJ databases">
        <authorList>
            <person name="Tani A."/>
            <person name="Ola A."/>
            <person name="Ogura Y."/>
            <person name="Katsura K."/>
            <person name="Hayashi T."/>
        </authorList>
    </citation>
    <scope>NUCLEOTIDE SEQUENCE</scope>
    <source>
        <strain evidence="3">LMG 23639</strain>
    </source>
</reference>
<organism evidence="3 4">
    <name type="scientific">Methylobacterium jeotgali</name>
    <dbReference type="NCBI Taxonomy" id="381630"/>
    <lineage>
        <taxon>Bacteria</taxon>
        <taxon>Pseudomonadati</taxon>
        <taxon>Pseudomonadota</taxon>
        <taxon>Alphaproteobacteria</taxon>
        <taxon>Hyphomicrobiales</taxon>
        <taxon>Methylobacteriaceae</taxon>
        <taxon>Methylobacterium</taxon>
    </lineage>
</organism>
<evidence type="ECO:0000313" key="4">
    <source>
        <dbReference type="Proteomes" id="UP001055102"/>
    </source>
</evidence>
<evidence type="ECO:0000313" key="3">
    <source>
        <dbReference type="EMBL" id="GJE08142.1"/>
    </source>
</evidence>
<dbReference type="Gene3D" id="1.10.3130.20">
    <property type="entry name" value="Phycobilisome linker domain"/>
    <property type="match status" value="1"/>
</dbReference>
<feature type="domain" description="DUF4214" evidence="1">
    <location>
        <begin position="581"/>
        <end position="648"/>
    </location>
</feature>
<gene>
    <name evidence="3" type="ORF">AOPFMNJM_3476</name>
</gene>
<dbReference type="InterPro" id="IPR041498">
    <property type="entry name" value="Big_6"/>
</dbReference>
<dbReference type="Gene3D" id="2.60.40.10">
    <property type="entry name" value="Immunoglobulins"/>
    <property type="match status" value="3"/>
</dbReference>
<dbReference type="EMBL" id="BPQR01000062">
    <property type="protein sequence ID" value="GJE08142.1"/>
    <property type="molecule type" value="Genomic_DNA"/>
</dbReference>
<dbReference type="InterPro" id="IPR038255">
    <property type="entry name" value="PBS_linker_sf"/>
</dbReference>
<evidence type="ECO:0000259" key="2">
    <source>
        <dbReference type="Pfam" id="PF17936"/>
    </source>
</evidence>
<keyword evidence="4" id="KW-1185">Reference proteome</keyword>